<sequence length="410" mass="46825">MIISRGNRLYVRRLVRSRIPKIFLFLLCIISVLDALRIHRAVADADRTPTPKPSQPPERIYIASLHWNDAHVLWRFWNEALLKLTEALGKENVFVSIHESGSWDTTKDALAALDAELARRGVPRHIEMTNELHSEMIKVGWQGEEGWVDTPTGKQKRRIPFLANLRNKTLRDLLELHKQGITFDKVLFLNDVIFTPDDVLKLLNTNNGEYAAACSLDFDNPPLYYDTFALRDTGGYPHLMQTWPYFQSSGSRNALVNHIDAVPVSSCWNGIVAMPAEPFVSSSQLKFRAVSDSLAAHHVEGSECCLIHADNPLTKTRGVFLNPRVRVGYNPTAYEVTHPSGSESWLSTWAIFRGLWANRLRRWTSFSLEAWTVRKRVKRWEKEGLGRREPGEYCLIDEMQVLADNGWAHV</sequence>
<reference evidence="1 2" key="1">
    <citation type="journal article" date="2021" name="Nat. Commun.">
        <title>Genetic determinants of endophytism in the Arabidopsis root mycobiome.</title>
        <authorList>
            <person name="Mesny F."/>
            <person name="Miyauchi S."/>
            <person name="Thiergart T."/>
            <person name="Pickel B."/>
            <person name="Atanasova L."/>
            <person name="Karlsson M."/>
            <person name="Huettel B."/>
            <person name="Barry K.W."/>
            <person name="Haridas S."/>
            <person name="Chen C."/>
            <person name="Bauer D."/>
            <person name="Andreopoulos W."/>
            <person name="Pangilinan J."/>
            <person name="LaButti K."/>
            <person name="Riley R."/>
            <person name="Lipzen A."/>
            <person name="Clum A."/>
            <person name="Drula E."/>
            <person name="Henrissat B."/>
            <person name="Kohler A."/>
            <person name="Grigoriev I.V."/>
            <person name="Martin F.M."/>
            <person name="Hacquard S."/>
        </authorList>
    </citation>
    <scope>NUCLEOTIDE SEQUENCE [LARGE SCALE GENOMIC DNA]</scope>
    <source>
        <strain evidence="1 2">MPI-CAGE-CH-0241</strain>
    </source>
</reference>
<dbReference type="InterPro" id="IPR021047">
    <property type="entry name" value="Mannosyltransferase_CMT1"/>
</dbReference>
<name>A0A9P9AVX1_9HYPO</name>
<dbReference type="PANTHER" id="PTHR34144:SF7">
    <property type="entry name" value="EXPORT PROTEIN (CAP59), PUTATIVE (AFU_ORTHOLOGUE AFUA_7G05020)-RELATED"/>
    <property type="match status" value="1"/>
</dbReference>
<keyword evidence="2" id="KW-1185">Reference proteome</keyword>
<dbReference type="Proteomes" id="UP000777438">
    <property type="component" value="Unassembled WGS sequence"/>
</dbReference>
<dbReference type="EMBL" id="JAGPYM010000002">
    <property type="protein sequence ID" value="KAH6898671.1"/>
    <property type="molecule type" value="Genomic_DNA"/>
</dbReference>
<accession>A0A9P9AVX1</accession>
<dbReference type="PANTHER" id="PTHR34144">
    <property type="entry name" value="CHROMOSOME 8, WHOLE GENOME SHOTGUN SEQUENCE"/>
    <property type="match status" value="1"/>
</dbReference>
<dbReference type="Pfam" id="PF11735">
    <property type="entry name" value="CAP59_mtransfer"/>
    <property type="match status" value="1"/>
</dbReference>
<evidence type="ECO:0000313" key="1">
    <source>
        <dbReference type="EMBL" id="KAH6898671.1"/>
    </source>
</evidence>
<comment type="caution">
    <text evidence="1">The sequence shown here is derived from an EMBL/GenBank/DDBJ whole genome shotgun (WGS) entry which is preliminary data.</text>
</comment>
<dbReference type="AlphaFoldDB" id="A0A9P9AVX1"/>
<dbReference type="OrthoDB" id="262547at2759"/>
<protein>
    <submittedName>
        <fullName evidence="1">Glycosyltransferase family 69 protein</fullName>
    </submittedName>
</protein>
<organism evidence="1 2">
    <name type="scientific">Thelonectria olida</name>
    <dbReference type="NCBI Taxonomy" id="1576542"/>
    <lineage>
        <taxon>Eukaryota</taxon>
        <taxon>Fungi</taxon>
        <taxon>Dikarya</taxon>
        <taxon>Ascomycota</taxon>
        <taxon>Pezizomycotina</taxon>
        <taxon>Sordariomycetes</taxon>
        <taxon>Hypocreomycetidae</taxon>
        <taxon>Hypocreales</taxon>
        <taxon>Nectriaceae</taxon>
        <taxon>Thelonectria</taxon>
    </lineage>
</organism>
<evidence type="ECO:0000313" key="2">
    <source>
        <dbReference type="Proteomes" id="UP000777438"/>
    </source>
</evidence>
<proteinExistence type="predicted"/>
<gene>
    <name evidence="1" type="ORF">B0T10DRAFT_525783</name>
</gene>